<keyword evidence="3" id="KW-0479">Metal-binding</keyword>
<keyword evidence="5" id="KW-0862">Zinc</keyword>
<dbReference type="SUPFAM" id="SSF56281">
    <property type="entry name" value="Metallo-hydrolase/oxidoreductase"/>
    <property type="match status" value="1"/>
</dbReference>
<reference evidence="10 11" key="1">
    <citation type="submission" date="2021-03" db="EMBL/GenBank/DDBJ databases">
        <title>Genomic Encyclopedia of Type Strains, Phase IV (KMG-IV): sequencing the most valuable type-strain genomes for metagenomic binning, comparative biology and taxonomic classification.</title>
        <authorList>
            <person name="Goeker M."/>
        </authorList>
    </citation>
    <scope>NUCLEOTIDE SEQUENCE [LARGE SCALE GENOMIC DNA]</scope>
    <source>
        <strain evidence="10 11">DSM 24738</strain>
    </source>
</reference>
<dbReference type="InterPro" id="IPR051013">
    <property type="entry name" value="MBL_superfamily_lactonases"/>
</dbReference>
<keyword evidence="11" id="KW-1185">Reference proteome</keyword>
<evidence type="ECO:0000256" key="5">
    <source>
        <dbReference type="ARBA" id="ARBA00022833"/>
    </source>
</evidence>
<dbReference type="SMART" id="SM00849">
    <property type="entry name" value="Lactamase_B"/>
    <property type="match status" value="1"/>
</dbReference>
<evidence type="ECO:0000256" key="8">
    <source>
        <dbReference type="ARBA" id="ARBA00048505"/>
    </source>
</evidence>
<evidence type="ECO:0000256" key="2">
    <source>
        <dbReference type="ARBA" id="ARBA00007749"/>
    </source>
</evidence>
<accession>A0ABS4GPE4</accession>
<evidence type="ECO:0000313" key="11">
    <source>
        <dbReference type="Proteomes" id="UP001519343"/>
    </source>
</evidence>
<feature type="domain" description="Metallo-beta-lactamase" evidence="9">
    <location>
        <begin position="37"/>
        <end position="236"/>
    </location>
</feature>
<dbReference type="PANTHER" id="PTHR42978">
    <property type="entry name" value="QUORUM-QUENCHING LACTONASE YTNP-RELATED-RELATED"/>
    <property type="match status" value="1"/>
</dbReference>
<evidence type="ECO:0000259" key="9">
    <source>
        <dbReference type="SMART" id="SM00849"/>
    </source>
</evidence>
<dbReference type="CDD" id="cd07729">
    <property type="entry name" value="AHL_lactonase_MBL-fold"/>
    <property type="match status" value="1"/>
</dbReference>
<dbReference type="PANTHER" id="PTHR42978:SF7">
    <property type="entry name" value="METALLO-HYDROLASE RV2300C-RELATED"/>
    <property type="match status" value="1"/>
</dbReference>
<evidence type="ECO:0000256" key="6">
    <source>
        <dbReference type="ARBA" id="ARBA00034221"/>
    </source>
</evidence>
<dbReference type="Proteomes" id="UP001519343">
    <property type="component" value="Unassembled WGS sequence"/>
</dbReference>
<comment type="similarity">
    <text evidence="2">Belongs to the metallo-beta-lactamase superfamily.</text>
</comment>
<dbReference type="InterPro" id="IPR001279">
    <property type="entry name" value="Metallo-B-lactamas"/>
</dbReference>
<comment type="catalytic activity">
    <reaction evidence="6">
        <text>3',5'-cyclic CMP + H2O = CMP + H(+)</text>
        <dbReference type="Rhea" id="RHEA:72675"/>
        <dbReference type="ChEBI" id="CHEBI:15377"/>
        <dbReference type="ChEBI" id="CHEBI:15378"/>
        <dbReference type="ChEBI" id="CHEBI:58003"/>
        <dbReference type="ChEBI" id="CHEBI:60377"/>
    </reaction>
    <physiologicalReaction direction="left-to-right" evidence="6">
        <dbReference type="Rhea" id="RHEA:72676"/>
    </physiologicalReaction>
</comment>
<evidence type="ECO:0000256" key="4">
    <source>
        <dbReference type="ARBA" id="ARBA00022801"/>
    </source>
</evidence>
<evidence type="ECO:0000256" key="3">
    <source>
        <dbReference type="ARBA" id="ARBA00022723"/>
    </source>
</evidence>
<gene>
    <name evidence="10" type="ORF">J2Z37_002145</name>
</gene>
<dbReference type="InterPro" id="IPR036866">
    <property type="entry name" value="RibonucZ/Hydroxyglut_hydro"/>
</dbReference>
<proteinExistence type="inferred from homology"/>
<dbReference type="Gene3D" id="3.60.15.10">
    <property type="entry name" value="Ribonuclease Z/Hydroxyacylglutathione hydrolase-like"/>
    <property type="match status" value="1"/>
</dbReference>
<comment type="caution">
    <text evidence="10">The sequence shown here is derived from an EMBL/GenBank/DDBJ whole genome shotgun (WGS) entry which is preliminary data.</text>
</comment>
<evidence type="ECO:0000313" key="10">
    <source>
        <dbReference type="EMBL" id="MBP1932144.1"/>
    </source>
</evidence>
<organism evidence="10 11">
    <name type="scientific">Ammoniphilus resinae</name>
    <dbReference type="NCBI Taxonomy" id="861532"/>
    <lineage>
        <taxon>Bacteria</taxon>
        <taxon>Bacillati</taxon>
        <taxon>Bacillota</taxon>
        <taxon>Bacilli</taxon>
        <taxon>Bacillales</taxon>
        <taxon>Paenibacillaceae</taxon>
        <taxon>Aneurinibacillus group</taxon>
        <taxon>Ammoniphilus</taxon>
    </lineage>
</organism>
<evidence type="ECO:0000256" key="1">
    <source>
        <dbReference type="ARBA" id="ARBA00001947"/>
    </source>
</evidence>
<protein>
    <submittedName>
        <fullName evidence="10">Glyoxylase-like metal-dependent hydrolase (Beta-lactamase superfamily II)</fullName>
    </submittedName>
</protein>
<comment type="catalytic activity">
    <reaction evidence="8">
        <text>3',5'-cyclic UMP + H2O = UMP + H(+)</text>
        <dbReference type="Rhea" id="RHEA:70575"/>
        <dbReference type="ChEBI" id="CHEBI:15377"/>
        <dbReference type="ChEBI" id="CHEBI:15378"/>
        <dbReference type="ChEBI" id="CHEBI:57865"/>
        <dbReference type="ChEBI" id="CHEBI:184387"/>
    </reaction>
    <physiologicalReaction direction="left-to-right" evidence="8">
        <dbReference type="Rhea" id="RHEA:70576"/>
    </physiologicalReaction>
</comment>
<keyword evidence="4" id="KW-0378">Hydrolase</keyword>
<dbReference type="RefSeq" id="WP_209810207.1">
    <property type="nucleotide sequence ID" value="NZ_JAGGKT010000005.1"/>
</dbReference>
<comment type="cofactor">
    <cofactor evidence="1">
        <name>Zn(2+)</name>
        <dbReference type="ChEBI" id="CHEBI:29105"/>
    </cofactor>
</comment>
<sequence length="259" mass="29068">MKNWQVYAIKYATREAKSRENFYGPSDPHEDDSMPLDYYIWVAVNGKNVVVVDTGFNETVANQRGRTFFRCPVSVLPQIGIDPADVSHVVVSHMHYDHVGNSEKFPQAKFVVQESEMSFWTGKYASKYGFNHLVEVDDVVYLVKENFKGMVHFVNGSEEILPGITVTKTGGHSAGLQVVTVETEKGKVVLAADATHFYRNIQEDRPFSVVGNLAEMYDSFEIVRKLTIPELIIPGHDPLVMEKFPPATAELEGIVVRIA</sequence>
<evidence type="ECO:0000256" key="7">
    <source>
        <dbReference type="ARBA" id="ARBA00034301"/>
    </source>
</evidence>
<dbReference type="EMBL" id="JAGGKT010000005">
    <property type="protein sequence ID" value="MBP1932144.1"/>
    <property type="molecule type" value="Genomic_DNA"/>
</dbReference>
<comment type="function">
    <text evidence="7">Counteracts the endogenous Pycsar antiviral defense system. Phosphodiesterase that enables metal-dependent hydrolysis of host cyclic nucleotide Pycsar defense signals such as cCMP and cUMP.</text>
</comment>
<dbReference type="Pfam" id="PF00753">
    <property type="entry name" value="Lactamase_B"/>
    <property type="match status" value="1"/>
</dbReference>
<name>A0ABS4GPE4_9BACL</name>